<dbReference type="InterPro" id="IPR012093">
    <property type="entry name" value="Pirin"/>
</dbReference>
<gene>
    <name evidence="6" type="ORF">C1H70_04480</name>
</gene>
<keyword evidence="7" id="KW-1185">Reference proteome</keyword>
<feature type="domain" description="Pirin C-terminal" evidence="5">
    <location>
        <begin position="183"/>
        <end position="285"/>
    </location>
</feature>
<dbReference type="OrthoDB" id="9780903at2"/>
<feature type="binding site" evidence="2">
    <location>
        <position position="108"/>
    </location>
    <ligand>
        <name>Fe cation</name>
        <dbReference type="ChEBI" id="CHEBI:24875"/>
    </ligand>
</feature>
<sequence>MKKIHGIYSAPRGHWVGDGFPVRSLFTYDRLGAQHLSPFLLLDHAGPHDFTPARRPRGVGAHPHRGFETVTLVYRGELEHRDSTGSGGQIGEGDVQWMTAGAGIVHEEFHSPAFTERGGSMEMVQLWVNLPAEHKSAPAAYQTLLDADIPRVTLPERAGELRVIAGEYRGHEGPAHTFTPINVWDLRLEQRGETTLRVPEGHTTLLVVLEGTVQVNGDAVVRDEAVVAFERQGDTLHLETNNDARLLLLTGEPIDEPVVGHGPFVMNSEAEIHQAFADFQAGKFGRLAG</sequence>
<feature type="binding site" evidence="2">
    <location>
        <position position="106"/>
    </location>
    <ligand>
        <name>Fe cation</name>
        <dbReference type="ChEBI" id="CHEBI:24875"/>
    </ligand>
</feature>
<comment type="cofactor">
    <cofactor evidence="2">
        <name>Fe cation</name>
        <dbReference type="ChEBI" id="CHEBI:24875"/>
    </cofactor>
    <text evidence="2">Binds 1 Fe cation per subunit.</text>
</comment>
<evidence type="ECO:0000259" key="4">
    <source>
        <dbReference type="Pfam" id="PF02678"/>
    </source>
</evidence>
<dbReference type="PIRSF" id="PIRSF006232">
    <property type="entry name" value="Pirin"/>
    <property type="match status" value="1"/>
</dbReference>
<dbReference type="InterPro" id="IPR014710">
    <property type="entry name" value="RmlC-like_jellyroll"/>
</dbReference>
<keyword evidence="2" id="KW-0408">Iron</keyword>
<name>A0A2N7UMM5_9GAMM</name>
<protein>
    <submittedName>
        <fullName evidence="6">Quercetin 2,3-dioxygenase</fullName>
    </submittedName>
</protein>
<dbReference type="Pfam" id="PF02678">
    <property type="entry name" value="Pirin"/>
    <property type="match status" value="1"/>
</dbReference>
<comment type="similarity">
    <text evidence="1 3">Belongs to the pirin family.</text>
</comment>
<dbReference type="Gene3D" id="2.60.120.10">
    <property type="entry name" value="Jelly Rolls"/>
    <property type="match status" value="2"/>
</dbReference>
<dbReference type="Pfam" id="PF05726">
    <property type="entry name" value="Pirin_C"/>
    <property type="match status" value="1"/>
</dbReference>
<feature type="binding site" evidence="2">
    <location>
        <position position="62"/>
    </location>
    <ligand>
        <name>Fe cation</name>
        <dbReference type="ChEBI" id="CHEBI:24875"/>
    </ligand>
</feature>
<dbReference type="InterPro" id="IPR008778">
    <property type="entry name" value="Pirin_C_dom"/>
</dbReference>
<keyword evidence="2" id="KW-0479">Metal-binding</keyword>
<dbReference type="GO" id="GO:0051213">
    <property type="term" value="F:dioxygenase activity"/>
    <property type="evidence" value="ECO:0007669"/>
    <property type="project" value="UniProtKB-KW"/>
</dbReference>
<evidence type="ECO:0000256" key="1">
    <source>
        <dbReference type="ARBA" id="ARBA00008416"/>
    </source>
</evidence>
<dbReference type="PANTHER" id="PTHR43594:SF1">
    <property type="entry name" value="QUERCETIN 2,3-DIOXYGENASE PA2418-RELATED"/>
    <property type="match status" value="1"/>
</dbReference>
<dbReference type="CDD" id="cd02247">
    <property type="entry name" value="cupin_pirin_C"/>
    <property type="match status" value="1"/>
</dbReference>
<reference evidence="6 7" key="1">
    <citation type="submission" date="2018-01" db="EMBL/GenBank/DDBJ databases">
        <title>Halomonas endophytica sp. nov., isolated from storage liquid in the stems of Populus euphratica.</title>
        <authorList>
            <person name="Chen C."/>
        </authorList>
    </citation>
    <scope>NUCLEOTIDE SEQUENCE [LARGE SCALE GENOMIC DNA]</scope>
    <source>
        <strain evidence="6 7">BZ-SZ-XJ27</strain>
    </source>
</reference>
<accession>A0A2N7UMM5</accession>
<dbReference type="CDD" id="cd02909">
    <property type="entry name" value="cupin_pirin_N"/>
    <property type="match status" value="1"/>
</dbReference>
<dbReference type="RefSeq" id="WP_102587142.1">
    <property type="nucleotide sequence ID" value="NZ_BNAE01000003.1"/>
</dbReference>
<organism evidence="6 7">
    <name type="scientific">Halomonas urumqiensis</name>
    <dbReference type="NCBI Taxonomy" id="1684789"/>
    <lineage>
        <taxon>Bacteria</taxon>
        <taxon>Pseudomonadati</taxon>
        <taxon>Pseudomonadota</taxon>
        <taxon>Gammaproteobacteria</taxon>
        <taxon>Oceanospirillales</taxon>
        <taxon>Halomonadaceae</taxon>
        <taxon>Halomonas</taxon>
    </lineage>
</organism>
<feature type="binding site" evidence="2">
    <location>
        <position position="64"/>
    </location>
    <ligand>
        <name>Fe cation</name>
        <dbReference type="ChEBI" id="CHEBI:24875"/>
    </ligand>
</feature>
<dbReference type="InterPro" id="IPR053186">
    <property type="entry name" value="QDO-related"/>
</dbReference>
<evidence type="ECO:0000259" key="5">
    <source>
        <dbReference type="Pfam" id="PF05726"/>
    </source>
</evidence>
<evidence type="ECO:0000313" key="7">
    <source>
        <dbReference type="Proteomes" id="UP000235547"/>
    </source>
</evidence>
<comment type="caution">
    <text evidence="6">The sequence shown here is derived from an EMBL/GenBank/DDBJ whole genome shotgun (WGS) entry which is preliminary data.</text>
</comment>
<evidence type="ECO:0000313" key="6">
    <source>
        <dbReference type="EMBL" id="PMR81659.1"/>
    </source>
</evidence>
<keyword evidence="6" id="KW-0223">Dioxygenase</keyword>
<dbReference type="EMBL" id="PNRG01000008">
    <property type="protein sequence ID" value="PMR81659.1"/>
    <property type="molecule type" value="Genomic_DNA"/>
</dbReference>
<dbReference type="GO" id="GO:0046872">
    <property type="term" value="F:metal ion binding"/>
    <property type="evidence" value="ECO:0007669"/>
    <property type="project" value="UniProtKB-KW"/>
</dbReference>
<dbReference type="Proteomes" id="UP000235547">
    <property type="component" value="Unassembled WGS sequence"/>
</dbReference>
<evidence type="ECO:0000256" key="2">
    <source>
        <dbReference type="PIRSR" id="PIRSR006232-1"/>
    </source>
</evidence>
<dbReference type="AlphaFoldDB" id="A0A2N7UMM5"/>
<dbReference type="InterPro" id="IPR003829">
    <property type="entry name" value="Pirin_N_dom"/>
</dbReference>
<proteinExistence type="inferred from homology"/>
<dbReference type="InterPro" id="IPR011051">
    <property type="entry name" value="RmlC_Cupin_sf"/>
</dbReference>
<keyword evidence="6" id="KW-0560">Oxidoreductase</keyword>
<dbReference type="PANTHER" id="PTHR43594">
    <property type="entry name" value="QUERCETIN 2,3-DIOXYGENASE"/>
    <property type="match status" value="1"/>
</dbReference>
<dbReference type="SUPFAM" id="SSF51182">
    <property type="entry name" value="RmlC-like cupins"/>
    <property type="match status" value="1"/>
</dbReference>
<evidence type="ECO:0000256" key="3">
    <source>
        <dbReference type="RuleBase" id="RU003457"/>
    </source>
</evidence>
<feature type="domain" description="Pirin N-terminal" evidence="4">
    <location>
        <begin position="32"/>
        <end position="128"/>
    </location>
</feature>